<gene>
    <name evidence="3" type="ORF">B1A74_04985</name>
</gene>
<organism evidence="3 4">
    <name type="scientific">Thioalkalivibrio halophilus</name>
    <dbReference type="NCBI Taxonomy" id="252474"/>
    <lineage>
        <taxon>Bacteria</taxon>
        <taxon>Pseudomonadati</taxon>
        <taxon>Pseudomonadota</taxon>
        <taxon>Gammaproteobacteria</taxon>
        <taxon>Chromatiales</taxon>
        <taxon>Ectothiorhodospiraceae</taxon>
        <taxon>Thioalkalivibrio</taxon>
    </lineage>
</organism>
<proteinExistence type="predicted"/>
<dbReference type="OrthoDB" id="257356at2"/>
<keyword evidence="4" id="KW-1185">Reference proteome</keyword>
<feature type="chain" id="PRO_5012957076" evidence="2">
    <location>
        <begin position="22"/>
        <end position="407"/>
    </location>
</feature>
<evidence type="ECO:0000313" key="4">
    <source>
        <dbReference type="Proteomes" id="UP000189177"/>
    </source>
</evidence>
<protein>
    <submittedName>
        <fullName evidence="3">Uncharacterized protein</fullName>
    </submittedName>
</protein>
<keyword evidence="1" id="KW-0175">Coiled coil</keyword>
<dbReference type="RefSeq" id="WP_077243948.1">
    <property type="nucleotide sequence ID" value="NZ_MUZR01000013.1"/>
</dbReference>
<evidence type="ECO:0000256" key="2">
    <source>
        <dbReference type="SAM" id="SignalP"/>
    </source>
</evidence>
<dbReference type="EMBL" id="MUZR01000013">
    <property type="protein sequence ID" value="OOC10631.1"/>
    <property type="molecule type" value="Genomic_DNA"/>
</dbReference>
<comment type="caution">
    <text evidence="3">The sequence shown here is derived from an EMBL/GenBank/DDBJ whole genome shotgun (WGS) entry which is preliminary data.</text>
</comment>
<feature type="coiled-coil region" evidence="1">
    <location>
        <begin position="169"/>
        <end position="196"/>
    </location>
</feature>
<sequence>MKWQVLAVFAGLALVCAPVAASDREDPAALDGVAIDEVVEEDDGEEDALSFDQRRAVELLGEASRHFDELTELPESRWLRRDQQSAREDIDDLIDDALEVMDVPEIVSMRRQYRELEDRIMTEQERRADLREERMFAPDTDASTLARFTPTETLREMTARTRGDFDRLIEARERNIAAYEEELEALKGEMATALEGVGLSMPPDQLELWMSSAIGDDVVSMAVVFRSIRTLTQRLEELTRESGENLNVAGRYYGMVVILHRLVVTMQERFVERVDGEIVPRLEAYREEADEIIAQSRELIREGGHRDSLESNIAANELTRQAIDLYLEVVTGQREQVAEALEISRYEKQVAVNTYRTVQLSANVADLIRDGLDTFETLSELQVPETAEFRNDKIREEFRRLTERLER</sequence>
<name>A0A1V2ZZX0_9GAMM</name>
<evidence type="ECO:0000313" key="3">
    <source>
        <dbReference type="EMBL" id="OOC10631.1"/>
    </source>
</evidence>
<reference evidence="3 4" key="1">
    <citation type="submission" date="2017-02" db="EMBL/GenBank/DDBJ databases">
        <title>Genomic diversity within the haloalkaliphilic genus Thioalkalivibrio.</title>
        <authorList>
            <person name="Ahn A.-C."/>
            <person name="Meier-Kolthoff J."/>
            <person name="Overmars L."/>
            <person name="Richter M."/>
            <person name="Woyke T."/>
            <person name="Sorokin D.Y."/>
            <person name="Muyzer G."/>
        </authorList>
    </citation>
    <scope>NUCLEOTIDE SEQUENCE [LARGE SCALE GENOMIC DNA]</scope>
    <source>
        <strain evidence="3 4">HL17</strain>
    </source>
</reference>
<dbReference type="AlphaFoldDB" id="A0A1V2ZZX0"/>
<keyword evidence="2" id="KW-0732">Signal</keyword>
<dbReference type="Proteomes" id="UP000189177">
    <property type="component" value="Unassembled WGS sequence"/>
</dbReference>
<feature type="signal peptide" evidence="2">
    <location>
        <begin position="1"/>
        <end position="21"/>
    </location>
</feature>
<evidence type="ECO:0000256" key="1">
    <source>
        <dbReference type="SAM" id="Coils"/>
    </source>
</evidence>
<dbReference type="STRING" id="252474.B1A74_04985"/>
<feature type="coiled-coil region" evidence="1">
    <location>
        <begin position="106"/>
        <end position="133"/>
    </location>
</feature>
<accession>A0A1V2ZZX0</accession>